<comment type="caution">
    <text evidence="3">The sequence shown here is derived from an EMBL/GenBank/DDBJ whole genome shotgun (WGS) entry which is preliminary data.</text>
</comment>
<dbReference type="Pfam" id="PF00201">
    <property type="entry name" value="UDPGT"/>
    <property type="match status" value="1"/>
</dbReference>
<proteinExistence type="inferred from homology"/>
<keyword evidence="4" id="KW-1185">Reference proteome</keyword>
<dbReference type="GO" id="GO:0080044">
    <property type="term" value="F:quercetin 7-O-glucosyltransferase activity"/>
    <property type="evidence" value="ECO:0007669"/>
    <property type="project" value="TreeGrafter"/>
</dbReference>
<evidence type="ECO:0000256" key="2">
    <source>
        <dbReference type="ARBA" id="ARBA00022679"/>
    </source>
</evidence>
<dbReference type="CDD" id="cd03784">
    <property type="entry name" value="GT1_Gtf-like"/>
    <property type="match status" value="1"/>
</dbReference>
<dbReference type="OMA" id="DGISCEN"/>
<comment type="similarity">
    <text evidence="1">Belongs to the UDP-glycosyltransferase family.</text>
</comment>
<protein>
    <submittedName>
        <fullName evidence="3">UDP-glucuronosyl/UDP-glucosyltransferase</fullName>
    </submittedName>
</protein>
<evidence type="ECO:0000313" key="3">
    <source>
        <dbReference type="EMBL" id="KVH92622.1"/>
    </source>
</evidence>
<dbReference type="PANTHER" id="PTHR11926:SF1412">
    <property type="entry name" value="UDP-GLYCOSYLTRANSFERASE 83A1-LIKE"/>
    <property type="match status" value="1"/>
</dbReference>
<name>A0A118JV25_CYNCS</name>
<dbReference type="Gene3D" id="3.40.50.2000">
    <property type="entry name" value="Glycogen Phosphorylase B"/>
    <property type="match status" value="3"/>
</dbReference>
<evidence type="ECO:0000313" key="4">
    <source>
        <dbReference type="Proteomes" id="UP000243975"/>
    </source>
</evidence>
<sequence length="517" mass="57716">MHVMVIPYPAQGHVIPLMEVARCIAINGLKVTFVNTEVTHKKIMSACGSQKDGPNDLIQMVSIPDGMQPWEDRRDLGKLTESISRMMPTKLEELIEGINKTDNKVTCIIADASLVWAIRVAKKMGIRSASFCSSAAADQMIQLSTTMPFMDPAKFTWACVGNPATNKIIFDILILGTKEAAETADCIICNSTMELETGAFRLFPKMLPIGPLLATNRFLKQEGHFWKEDFTCLTWLDQQPVCSVIYVAFGSVTIFNQSQFEELAFGLELTNKPFLWAVRPETSGSMNGTIYPNGFMDRVGDHGKIVSWAPQQEVLSHPSVACFMSHCGWNSTMEGVSNGVPFLCWPYFADQFLNTTYICDIWKTGLGLKKDDSGIVTRGEIKSKVELLLSNKIIKENALNLKEKVGAERSSNKKLSEFIDWTEKTHVLVIPYIAQGHVIPLMELTQCLTEHGVKVTFVNTDVNHKLIRKTWSEKGSSADLINMVLIPDGMEPWEDRNDFVRSSEAINQVMPASWKSS</sequence>
<dbReference type="Proteomes" id="UP000243975">
    <property type="component" value="Unassembled WGS sequence"/>
</dbReference>
<organism evidence="3 4">
    <name type="scientific">Cynara cardunculus var. scolymus</name>
    <name type="common">Globe artichoke</name>
    <name type="synonym">Cynara scolymus</name>
    <dbReference type="NCBI Taxonomy" id="59895"/>
    <lineage>
        <taxon>Eukaryota</taxon>
        <taxon>Viridiplantae</taxon>
        <taxon>Streptophyta</taxon>
        <taxon>Embryophyta</taxon>
        <taxon>Tracheophyta</taxon>
        <taxon>Spermatophyta</taxon>
        <taxon>Magnoliopsida</taxon>
        <taxon>eudicotyledons</taxon>
        <taxon>Gunneridae</taxon>
        <taxon>Pentapetalae</taxon>
        <taxon>asterids</taxon>
        <taxon>campanulids</taxon>
        <taxon>Asterales</taxon>
        <taxon>Asteraceae</taxon>
        <taxon>Carduoideae</taxon>
        <taxon>Cardueae</taxon>
        <taxon>Carduinae</taxon>
        <taxon>Cynara</taxon>
    </lineage>
</organism>
<dbReference type="Gramene" id="KVH92622">
    <property type="protein sequence ID" value="KVH92622"/>
    <property type="gene ID" value="Ccrd_005304"/>
</dbReference>
<keyword evidence="2" id="KW-0808">Transferase</keyword>
<gene>
    <name evidence="3" type="ORF">Ccrd_005304</name>
</gene>
<dbReference type="FunFam" id="3.40.50.2000:FF:000061">
    <property type="entry name" value="UDP-glycosyltransferase 83A1"/>
    <property type="match status" value="1"/>
</dbReference>
<dbReference type="InterPro" id="IPR002213">
    <property type="entry name" value="UDP_glucos_trans"/>
</dbReference>
<dbReference type="SUPFAM" id="SSF53756">
    <property type="entry name" value="UDP-Glycosyltransferase/glycogen phosphorylase"/>
    <property type="match status" value="2"/>
</dbReference>
<accession>A0A118JV25</accession>
<reference evidence="3 4" key="1">
    <citation type="journal article" date="2016" name="Sci. Rep.">
        <title>The genome sequence of the outbreeding globe artichoke constructed de novo incorporating a phase-aware low-pass sequencing strategy of F1 progeny.</title>
        <authorList>
            <person name="Scaglione D."/>
            <person name="Reyes-Chin-Wo S."/>
            <person name="Acquadro A."/>
            <person name="Froenicke L."/>
            <person name="Portis E."/>
            <person name="Beitel C."/>
            <person name="Tirone M."/>
            <person name="Mauro R."/>
            <person name="Lo Monaco A."/>
            <person name="Mauromicale G."/>
            <person name="Faccioli P."/>
            <person name="Cattivelli L."/>
            <person name="Rieseberg L."/>
            <person name="Michelmore R."/>
            <person name="Lanteri S."/>
        </authorList>
    </citation>
    <scope>NUCLEOTIDE SEQUENCE [LARGE SCALE GENOMIC DNA]</scope>
    <source>
        <strain evidence="3">2C</strain>
    </source>
</reference>
<dbReference type="EMBL" id="LEKV01004811">
    <property type="protein sequence ID" value="KVH92622.1"/>
    <property type="molecule type" value="Genomic_DNA"/>
</dbReference>
<dbReference type="PANTHER" id="PTHR11926">
    <property type="entry name" value="GLUCOSYL/GLUCURONOSYL TRANSFERASES"/>
    <property type="match status" value="1"/>
</dbReference>
<dbReference type="GO" id="GO:0080043">
    <property type="term" value="F:quercetin 3-O-glucosyltransferase activity"/>
    <property type="evidence" value="ECO:0007669"/>
    <property type="project" value="TreeGrafter"/>
</dbReference>
<dbReference type="AlphaFoldDB" id="A0A118JV25"/>
<evidence type="ECO:0000256" key="1">
    <source>
        <dbReference type="ARBA" id="ARBA00009995"/>
    </source>
</evidence>